<dbReference type="EMBL" id="JAWJWE010000036">
    <property type="protein sequence ID" value="KAK6629353.1"/>
    <property type="molecule type" value="Genomic_DNA"/>
</dbReference>
<evidence type="ECO:0000313" key="3">
    <source>
        <dbReference type="Proteomes" id="UP001372834"/>
    </source>
</evidence>
<dbReference type="AlphaFoldDB" id="A0AAN8PE18"/>
<comment type="caution">
    <text evidence="2">The sequence shown here is derived from an EMBL/GenBank/DDBJ whole genome shotgun (WGS) entry which is preliminary data.</text>
</comment>
<dbReference type="Proteomes" id="UP001372834">
    <property type="component" value="Unassembled WGS sequence"/>
</dbReference>
<feature type="compositionally biased region" description="Basic and acidic residues" evidence="1">
    <location>
        <begin position="19"/>
        <end position="39"/>
    </location>
</feature>
<organism evidence="2 3">
    <name type="scientific">Polyplax serrata</name>
    <name type="common">Common mouse louse</name>
    <dbReference type="NCBI Taxonomy" id="468196"/>
    <lineage>
        <taxon>Eukaryota</taxon>
        <taxon>Metazoa</taxon>
        <taxon>Ecdysozoa</taxon>
        <taxon>Arthropoda</taxon>
        <taxon>Hexapoda</taxon>
        <taxon>Insecta</taxon>
        <taxon>Pterygota</taxon>
        <taxon>Neoptera</taxon>
        <taxon>Paraneoptera</taxon>
        <taxon>Psocodea</taxon>
        <taxon>Troctomorpha</taxon>
        <taxon>Phthiraptera</taxon>
        <taxon>Anoplura</taxon>
        <taxon>Polyplacidae</taxon>
        <taxon>Polyplax</taxon>
    </lineage>
</organism>
<protein>
    <submittedName>
        <fullName evidence="2">Uncharacterized protein</fullName>
    </submittedName>
</protein>
<name>A0AAN8PE18_POLSC</name>
<accession>A0AAN8PE18</accession>
<feature type="region of interest" description="Disordered" evidence="1">
    <location>
        <begin position="12"/>
        <end position="39"/>
    </location>
</feature>
<evidence type="ECO:0000313" key="2">
    <source>
        <dbReference type="EMBL" id="KAK6629353.1"/>
    </source>
</evidence>
<proteinExistence type="predicted"/>
<evidence type="ECO:0000256" key="1">
    <source>
        <dbReference type="SAM" id="MobiDB-lite"/>
    </source>
</evidence>
<reference evidence="2 3" key="1">
    <citation type="submission" date="2023-10" db="EMBL/GenBank/DDBJ databases">
        <title>Genomes of two closely related lineages of the louse Polyplax serrata with different host specificities.</title>
        <authorList>
            <person name="Martinu J."/>
            <person name="Tarabai H."/>
            <person name="Stefka J."/>
            <person name="Hypsa V."/>
        </authorList>
    </citation>
    <scope>NUCLEOTIDE SEQUENCE [LARGE SCALE GENOMIC DNA]</scope>
    <source>
        <strain evidence="2">HR10_N</strain>
    </source>
</reference>
<gene>
    <name evidence="2" type="ORF">RUM43_003170</name>
</gene>
<sequence>MDKIILARGLSDDLPGWQRPDEPVRRERERTSRKGKEHNGRKTHFYVALRWAAKIRARVLVTFAHFVFLTSQNHLVGGSLQIFSVSIQELKKDQQLENP</sequence>